<feature type="transmembrane region" description="Helical" evidence="4">
    <location>
        <begin position="123"/>
        <end position="144"/>
    </location>
</feature>
<feature type="transmembrane region" description="Helical" evidence="4">
    <location>
        <begin position="18"/>
        <end position="36"/>
    </location>
</feature>
<dbReference type="PANTHER" id="PTHR24421:SF63">
    <property type="entry name" value="SENSOR HISTIDINE KINASE DESK"/>
    <property type="match status" value="1"/>
</dbReference>
<keyword evidence="4" id="KW-1133">Transmembrane helix</keyword>
<keyword evidence="7" id="KW-1185">Reference proteome</keyword>
<dbReference type="InterPro" id="IPR036890">
    <property type="entry name" value="HATPase_C_sf"/>
</dbReference>
<keyword evidence="1" id="KW-0808">Transferase</keyword>
<evidence type="ECO:0000256" key="2">
    <source>
        <dbReference type="ARBA" id="ARBA00022777"/>
    </source>
</evidence>
<dbReference type="EMBL" id="JAVRHX010000007">
    <property type="protein sequence ID" value="MDT0596415.1"/>
    <property type="molecule type" value="Genomic_DNA"/>
</dbReference>
<accession>A0ABU2ZUU6</accession>
<protein>
    <submittedName>
        <fullName evidence="6">Sensor histidine kinase</fullName>
    </submittedName>
</protein>
<reference evidence="6 7" key="1">
    <citation type="submission" date="2023-09" db="EMBL/GenBank/DDBJ databases">
        <authorList>
            <person name="Rey-Velasco X."/>
        </authorList>
    </citation>
    <scope>NUCLEOTIDE SEQUENCE [LARGE SCALE GENOMIC DNA]</scope>
    <source>
        <strain evidence="6 7">P117</strain>
    </source>
</reference>
<keyword evidence="2 6" id="KW-0418">Kinase</keyword>
<dbReference type="CDD" id="cd16917">
    <property type="entry name" value="HATPase_UhpB-NarQ-NarX-like"/>
    <property type="match status" value="1"/>
</dbReference>
<keyword evidence="3" id="KW-0902">Two-component regulatory system</keyword>
<feature type="transmembrane region" description="Helical" evidence="4">
    <location>
        <begin position="69"/>
        <end position="87"/>
    </location>
</feature>
<gene>
    <name evidence="6" type="ORF">RM552_16285</name>
</gene>
<evidence type="ECO:0000313" key="7">
    <source>
        <dbReference type="Proteomes" id="UP001253545"/>
    </source>
</evidence>
<dbReference type="PANTHER" id="PTHR24421">
    <property type="entry name" value="NITRATE/NITRITE SENSOR PROTEIN NARX-RELATED"/>
    <property type="match status" value="1"/>
</dbReference>
<evidence type="ECO:0000256" key="1">
    <source>
        <dbReference type="ARBA" id="ARBA00022679"/>
    </source>
</evidence>
<dbReference type="Pfam" id="PF07730">
    <property type="entry name" value="HisKA_3"/>
    <property type="match status" value="1"/>
</dbReference>
<feature type="transmembrane region" description="Helical" evidence="4">
    <location>
        <begin position="42"/>
        <end position="62"/>
    </location>
</feature>
<feature type="transmembrane region" description="Helical" evidence="4">
    <location>
        <begin position="156"/>
        <end position="180"/>
    </location>
</feature>
<organism evidence="6 7">
    <name type="scientific">Glaciecola petra</name>
    <dbReference type="NCBI Taxonomy" id="3075602"/>
    <lineage>
        <taxon>Bacteria</taxon>
        <taxon>Pseudomonadati</taxon>
        <taxon>Pseudomonadota</taxon>
        <taxon>Gammaproteobacteria</taxon>
        <taxon>Alteromonadales</taxon>
        <taxon>Alteromonadaceae</taxon>
        <taxon>Glaciecola</taxon>
    </lineage>
</organism>
<evidence type="ECO:0000256" key="4">
    <source>
        <dbReference type="SAM" id="Phobius"/>
    </source>
</evidence>
<proteinExistence type="predicted"/>
<dbReference type="RefSeq" id="WP_311369942.1">
    <property type="nucleotide sequence ID" value="NZ_JAVRHX010000007.1"/>
</dbReference>
<evidence type="ECO:0000256" key="3">
    <source>
        <dbReference type="ARBA" id="ARBA00023012"/>
    </source>
</evidence>
<evidence type="ECO:0000313" key="6">
    <source>
        <dbReference type="EMBL" id="MDT0596415.1"/>
    </source>
</evidence>
<dbReference type="InterPro" id="IPR050482">
    <property type="entry name" value="Sensor_HK_TwoCompSys"/>
</dbReference>
<dbReference type="SUPFAM" id="SSF55874">
    <property type="entry name" value="ATPase domain of HSP90 chaperone/DNA topoisomerase II/histidine kinase"/>
    <property type="match status" value="1"/>
</dbReference>
<dbReference type="InterPro" id="IPR011712">
    <property type="entry name" value="Sig_transdc_His_kin_sub3_dim/P"/>
</dbReference>
<comment type="caution">
    <text evidence="6">The sequence shown here is derived from an EMBL/GenBank/DDBJ whole genome shotgun (WGS) entry which is preliminary data.</text>
</comment>
<dbReference type="Gene3D" id="1.20.5.1930">
    <property type="match status" value="1"/>
</dbReference>
<dbReference type="Proteomes" id="UP001253545">
    <property type="component" value="Unassembled WGS sequence"/>
</dbReference>
<evidence type="ECO:0000259" key="5">
    <source>
        <dbReference type="Pfam" id="PF07730"/>
    </source>
</evidence>
<keyword evidence="4" id="KW-0472">Membrane</keyword>
<keyword evidence="4" id="KW-0812">Transmembrane</keyword>
<sequence length="393" mass="44652">MVNNSIYMPSLVSGRKKIWSSVSVIFSLFYFLPYFYTVAPPFGLGALVLAYVVFLFIYVCAIRSQVPQVFMYLIVVGLICFFSSLLTFGGLFLFTYVAFVTAYHLPFATGQGHSSDKNLASKLLLQSRTWLLVILLLITLRWALQDEYSLWLNKELVHWDLIALTPIYAAVLMLFSFGFLERRETLITMQHKRSQEEIEQISTIAERERIGRDLHDIVGHSLTSISVKADLANKLLARGKNQEAQQEIKEVARISRDILSDVRKAVSHIKNRSLLDEIRSMVKLLESKALLVKIDINESELRKLDLKTESQVVLILQELVTNILRHSQASEVSLTTAKKDQILLVSVHDNGDVSDIKFGNGLTGIQERCRTINAKVDFSYNKGFRCDLQLALK</sequence>
<feature type="domain" description="Signal transduction histidine kinase subgroup 3 dimerisation and phosphoacceptor" evidence="5">
    <location>
        <begin position="206"/>
        <end position="272"/>
    </location>
</feature>
<dbReference type="Gene3D" id="3.30.565.10">
    <property type="entry name" value="Histidine kinase-like ATPase, C-terminal domain"/>
    <property type="match status" value="1"/>
</dbReference>
<name>A0ABU2ZUU6_9ALTE</name>
<dbReference type="GO" id="GO:0016301">
    <property type="term" value="F:kinase activity"/>
    <property type="evidence" value="ECO:0007669"/>
    <property type="project" value="UniProtKB-KW"/>
</dbReference>